<evidence type="ECO:0000313" key="3">
    <source>
        <dbReference type="EMBL" id="RID45598.1"/>
    </source>
</evidence>
<accession>A0A397XYG0</accession>
<evidence type="ECO:0000259" key="2">
    <source>
        <dbReference type="Pfam" id="PF14111"/>
    </source>
</evidence>
<protein>
    <recommendedName>
        <fullName evidence="2">DUF4283 domain-containing protein</fullName>
    </recommendedName>
</protein>
<dbReference type="Proteomes" id="UP000264353">
    <property type="component" value="Chromosome A9"/>
</dbReference>
<dbReference type="PANTHER" id="PTHR31286:SF163">
    <property type="entry name" value="ZINC KNUCKLE CX2CX4HX4C DOMAIN-CONTAINING PROTEIN"/>
    <property type="match status" value="1"/>
</dbReference>
<feature type="region of interest" description="Disordered" evidence="1">
    <location>
        <begin position="245"/>
        <end position="397"/>
    </location>
</feature>
<dbReference type="InterPro" id="IPR025558">
    <property type="entry name" value="DUF4283"/>
</dbReference>
<organism evidence="3 4">
    <name type="scientific">Brassica campestris</name>
    <name type="common">Field mustard</name>
    <dbReference type="NCBI Taxonomy" id="3711"/>
    <lineage>
        <taxon>Eukaryota</taxon>
        <taxon>Viridiplantae</taxon>
        <taxon>Streptophyta</taxon>
        <taxon>Embryophyta</taxon>
        <taxon>Tracheophyta</taxon>
        <taxon>Spermatophyta</taxon>
        <taxon>Magnoliopsida</taxon>
        <taxon>eudicotyledons</taxon>
        <taxon>Gunneridae</taxon>
        <taxon>Pentapetalae</taxon>
        <taxon>rosids</taxon>
        <taxon>malvids</taxon>
        <taxon>Brassicales</taxon>
        <taxon>Brassicaceae</taxon>
        <taxon>Brassiceae</taxon>
        <taxon>Brassica</taxon>
    </lineage>
</organism>
<dbReference type="InterPro" id="IPR040256">
    <property type="entry name" value="At4g02000-like"/>
</dbReference>
<feature type="compositionally biased region" description="Basic and acidic residues" evidence="1">
    <location>
        <begin position="364"/>
        <end position="374"/>
    </location>
</feature>
<feature type="domain" description="DUF4283" evidence="2">
    <location>
        <begin position="55"/>
        <end position="133"/>
    </location>
</feature>
<feature type="compositionally biased region" description="Polar residues" evidence="1">
    <location>
        <begin position="349"/>
        <end position="362"/>
    </location>
</feature>
<gene>
    <name evidence="3" type="ORF">BRARA_I02319</name>
</gene>
<dbReference type="Pfam" id="PF14111">
    <property type="entry name" value="DUF4283"/>
    <property type="match status" value="1"/>
</dbReference>
<evidence type="ECO:0000256" key="1">
    <source>
        <dbReference type="SAM" id="MobiDB-lite"/>
    </source>
</evidence>
<name>A0A397XYG0_BRACM</name>
<dbReference type="EMBL" id="CM010636">
    <property type="protein sequence ID" value="RID45598.1"/>
    <property type="molecule type" value="Genomic_DNA"/>
</dbReference>
<dbReference type="PANTHER" id="PTHR31286">
    <property type="entry name" value="GLYCINE-RICH CELL WALL STRUCTURAL PROTEIN 1.8-LIKE"/>
    <property type="match status" value="1"/>
</dbReference>
<feature type="compositionally biased region" description="Basic and acidic residues" evidence="1">
    <location>
        <begin position="336"/>
        <end position="348"/>
    </location>
</feature>
<feature type="compositionally biased region" description="Basic and acidic residues" evidence="1">
    <location>
        <begin position="280"/>
        <end position="290"/>
    </location>
</feature>
<reference evidence="3 4" key="1">
    <citation type="submission" date="2018-06" db="EMBL/GenBank/DDBJ databases">
        <title>WGS assembly of Brassica rapa FPsc.</title>
        <authorList>
            <person name="Bowman J."/>
            <person name="Kohchi T."/>
            <person name="Yamato K."/>
            <person name="Jenkins J."/>
            <person name="Shu S."/>
            <person name="Ishizaki K."/>
            <person name="Yamaoka S."/>
            <person name="Nishihama R."/>
            <person name="Nakamura Y."/>
            <person name="Berger F."/>
            <person name="Adam C."/>
            <person name="Aki S."/>
            <person name="Althoff F."/>
            <person name="Araki T."/>
            <person name="Arteaga-Vazquez M."/>
            <person name="Balasubrmanian S."/>
            <person name="Bauer D."/>
            <person name="Boehm C."/>
            <person name="Briginshaw L."/>
            <person name="Caballero-Perez J."/>
            <person name="Catarino B."/>
            <person name="Chen F."/>
            <person name="Chiyoda S."/>
            <person name="Chovatia M."/>
            <person name="Davies K."/>
            <person name="Delmans M."/>
            <person name="Demura T."/>
            <person name="Dierschke T."/>
            <person name="Dolan L."/>
            <person name="Dorantes-Acosta A."/>
            <person name="Eklund D."/>
            <person name="Florent S."/>
            <person name="Flores-Sandoval E."/>
            <person name="Fujiyama A."/>
            <person name="Fukuzawa H."/>
            <person name="Galik B."/>
            <person name="Grimanelli D."/>
            <person name="Grimwood J."/>
            <person name="Grossniklaus U."/>
            <person name="Hamada T."/>
            <person name="Haseloff J."/>
            <person name="Hetherington A."/>
            <person name="Higo A."/>
            <person name="Hirakawa Y."/>
            <person name="Hundley H."/>
            <person name="Ikeda Y."/>
            <person name="Inoue K."/>
            <person name="Inoue S."/>
            <person name="Ishida S."/>
            <person name="Jia Q."/>
            <person name="Kakita M."/>
            <person name="Kanazawa T."/>
            <person name="Kawai Y."/>
            <person name="Kawashima T."/>
            <person name="Kennedy M."/>
            <person name="Kinose K."/>
            <person name="Kinoshita T."/>
            <person name="Kohara Y."/>
            <person name="Koide E."/>
            <person name="Komatsu K."/>
            <person name="Kopischke S."/>
            <person name="Kubo M."/>
            <person name="Kyozuka J."/>
            <person name="Lagercrantz U."/>
            <person name="Lin S."/>
            <person name="Lindquist E."/>
            <person name="Lipzen A."/>
            <person name="Lu C."/>
            <person name="Luna E."/>
            <person name="Martienssen R."/>
            <person name="Minamino N."/>
            <person name="Mizutani M."/>
            <person name="Mizutani M."/>
            <person name="Mochizuki N."/>
            <person name="Monte I."/>
            <person name="Mosher R."/>
            <person name="Nagasaki H."/>
            <person name="Nakagami H."/>
            <person name="Naramoto S."/>
            <person name="Nishitani K."/>
            <person name="Ohtani M."/>
            <person name="Okamoto T."/>
            <person name="Okumura M."/>
            <person name="Phillips J."/>
            <person name="Pollak B."/>
            <person name="Reinders A."/>
            <person name="Roevekamp M."/>
            <person name="Sano R."/>
            <person name="Sawa S."/>
            <person name="Schmid M."/>
            <person name="Shirakawa M."/>
            <person name="Solano R."/>
            <person name="Spunde A."/>
            <person name="Suetsugu N."/>
            <person name="Sugano S."/>
            <person name="Sugiyama A."/>
            <person name="Sun R."/>
            <person name="Suzuki Y."/>
            <person name="Takenaka M."/>
            <person name="Takezawa D."/>
            <person name="Tomogane H."/>
            <person name="Tsuzuki M."/>
            <person name="Ueda T."/>
            <person name="Umeda M."/>
            <person name="Ward J."/>
            <person name="Watanabe Y."/>
            <person name="Yazaki K."/>
            <person name="Yokoyama R."/>
            <person name="Yoshitake Y."/>
            <person name="Yotsui I."/>
            <person name="Zachgo S."/>
            <person name="Schmutz J."/>
        </authorList>
    </citation>
    <scope>NUCLEOTIDE SEQUENCE [LARGE SCALE GENOMIC DNA]</scope>
    <source>
        <strain evidence="4">cv. B-3</strain>
    </source>
</reference>
<evidence type="ECO:0000313" key="4">
    <source>
        <dbReference type="Proteomes" id="UP000264353"/>
    </source>
</evidence>
<dbReference type="AlphaFoldDB" id="A0A397XYG0"/>
<proteinExistence type="predicted"/>
<sequence>MVTPLGKLLLQGFCSTFDFQGAEKQPSTSYLTPHQQHSFLSTSYTSTDLIKENLLTLVGRLTNPKEQRMTAVISFLPKKWNMVGKTEGSDVGNNIFQFRFQEEADLQTVLKNRLYQFGRWMLVIQRWDPIISPSFPSQIPLWIKVQGIPLHYHTETIVRNIGLEFGELDTYKVTKTSGRMRVTMDGLKPLIIGSVLDFHTGEECDITLEYEDLFNHCSHCLRLSHLQSHCPEKQQENAATRLETLPESYSPTGPRPSLRQAPSYRSMEYSKAPPAPRPPNRRDYRSKEIPTYRPKVHLQTKYQERVDRHVNPFGTRVSSLVEKARGPRNKIAPGADKPKSPPRYEQHRNSPQATERYSSPGYSQRKEQPKDPQKGRHKQAAPLRSTMAAQGATFGRADHMKGSLQLKGYLWEGT</sequence>